<evidence type="ECO:0000256" key="2">
    <source>
        <dbReference type="ARBA" id="ARBA00022737"/>
    </source>
</evidence>
<evidence type="ECO:0000256" key="4">
    <source>
        <dbReference type="SAM" id="MobiDB-lite"/>
    </source>
</evidence>
<feature type="repeat" description="PPR" evidence="3">
    <location>
        <begin position="192"/>
        <end position="226"/>
    </location>
</feature>
<feature type="repeat" description="PPR" evidence="3">
    <location>
        <begin position="262"/>
        <end position="296"/>
    </location>
</feature>
<dbReference type="PANTHER" id="PTHR47447">
    <property type="entry name" value="OS03G0856100 PROTEIN"/>
    <property type="match status" value="1"/>
</dbReference>
<dbReference type="OrthoDB" id="185373at2759"/>
<dbReference type="Proteomes" id="UP000797356">
    <property type="component" value="Chromosome 2"/>
</dbReference>
<feature type="region of interest" description="Disordered" evidence="4">
    <location>
        <begin position="1"/>
        <end position="50"/>
    </location>
</feature>
<dbReference type="Pfam" id="PF13041">
    <property type="entry name" value="PPR_2"/>
    <property type="match status" value="2"/>
</dbReference>
<dbReference type="AlphaFoldDB" id="A0A8K0I134"/>
<dbReference type="SUPFAM" id="SSF81901">
    <property type="entry name" value="HCP-like"/>
    <property type="match status" value="1"/>
</dbReference>
<comment type="caution">
    <text evidence="5">The sequence shown here is derived from an EMBL/GenBank/DDBJ whole genome shotgun (WGS) entry which is preliminary data.</text>
</comment>
<feature type="repeat" description="PPR" evidence="3">
    <location>
        <begin position="297"/>
        <end position="332"/>
    </location>
</feature>
<feature type="repeat" description="PPR" evidence="3">
    <location>
        <begin position="368"/>
        <end position="402"/>
    </location>
</feature>
<comment type="similarity">
    <text evidence="1">Belongs to the PPR family. P subfamily.</text>
</comment>
<dbReference type="Gene3D" id="1.25.40.10">
    <property type="entry name" value="Tetratricopeptide repeat domain"/>
    <property type="match status" value="4"/>
</dbReference>
<protein>
    <submittedName>
        <fullName evidence="5">Pentatricopeptide repeat-containing protein</fullName>
    </submittedName>
</protein>
<feature type="repeat" description="PPR" evidence="3">
    <location>
        <begin position="403"/>
        <end position="437"/>
    </location>
</feature>
<gene>
    <name evidence="5" type="ORF">COCNU_02G016600</name>
</gene>
<feature type="compositionally biased region" description="Low complexity" evidence="4">
    <location>
        <begin position="1"/>
        <end position="19"/>
    </location>
</feature>
<evidence type="ECO:0000313" key="6">
    <source>
        <dbReference type="Proteomes" id="UP000797356"/>
    </source>
</evidence>
<reference evidence="5" key="2">
    <citation type="submission" date="2019-07" db="EMBL/GenBank/DDBJ databases">
        <authorList>
            <person name="Yang Y."/>
            <person name="Bocs S."/>
            <person name="Baudouin L."/>
        </authorList>
    </citation>
    <scope>NUCLEOTIDE SEQUENCE</scope>
    <source>
        <tissue evidence="5">Spear leaf of Hainan Tall coconut</tissue>
    </source>
</reference>
<name>A0A8K0I134_COCNU</name>
<dbReference type="PANTHER" id="PTHR47447:SF28">
    <property type="entry name" value="PENTACOTRIPEPTIDE-REPEAT REGION OF PRORP DOMAIN-CONTAINING PROTEIN"/>
    <property type="match status" value="1"/>
</dbReference>
<organism evidence="5 6">
    <name type="scientific">Cocos nucifera</name>
    <name type="common">Coconut palm</name>
    <dbReference type="NCBI Taxonomy" id="13894"/>
    <lineage>
        <taxon>Eukaryota</taxon>
        <taxon>Viridiplantae</taxon>
        <taxon>Streptophyta</taxon>
        <taxon>Embryophyta</taxon>
        <taxon>Tracheophyta</taxon>
        <taxon>Spermatophyta</taxon>
        <taxon>Magnoliopsida</taxon>
        <taxon>Liliopsida</taxon>
        <taxon>Arecaceae</taxon>
        <taxon>Arecoideae</taxon>
        <taxon>Cocoseae</taxon>
        <taxon>Attaleinae</taxon>
        <taxon>Cocos</taxon>
    </lineage>
</organism>
<dbReference type="Pfam" id="PF01535">
    <property type="entry name" value="PPR"/>
    <property type="match status" value="3"/>
</dbReference>
<feature type="repeat" description="PPR" evidence="3">
    <location>
        <begin position="438"/>
        <end position="472"/>
    </location>
</feature>
<sequence>MASRRLSKSLPSPSTVSSLRRNHPPDPNPYPNPGHGVLPKPSSPPAPLLPFSLSPAPPSHLARFLRSYLKPSFTPADLLHLLRRRLRHHPGLAPYDLDVFLWASGVDSFRHDHSTYEWMVRTLAATGRLDPLHHLLRLLLSHPCPCADGIFACPRLESIFRFALNAFCRAGRLADAATALDDARRSLDGRPAAALYNILLHGFARWGEHQKALDLFDKMLKDRVRPDAFTFNILISSSFRNTDFDAALDWFREMRARGCEPNVVTFNTLIKGFFREKKIKEGIGVAREMLDLGCQFSVPTCEILMNGLCKERGRVQEASDLLMEFLQKGAIPEGFDCLVLVEALCKEGRVERALEVVNSLWERAKLVSVVTCTSLIEWLRNLGKINEAYELMEKMLQKEMLPDTITLNCLLEALCDAGRTVDANRLKVLASKKGFRPDGVTLGLLVKGFSREGRTREGERVVDEMLDRGFIRNIASYDRLTEELQSRNNSRTLQ</sequence>
<evidence type="ECO:0000256" key="1">
    <source>
        <dbReference type="ARBA" id="ARBA00007626"/>
    </source>
</evidence>
<feature type="repeat" description="PPR" evidence="3">
    <location>
        <begin position="227"/>
        <end position="261"/>
    </location>
</feature>
<accession>A0A8K0I134</accession>
<dbReference type="InterPro" id="IPR002885">
    <property type="entry name" value="PPR_rpt"/>
</dbReference>
<dbReference type="NCBIfam" id="TIGR00756">
    <property type="entry name" value="PPR"/>
    <property type="match status" value="5"/>
</dbReference>
<dbReference type="EMBL" id="CM017873">
    <property type="protein sequence ID" value="KAG1331692.1"/>
    <property type="molecule type" value="Genomic_DNA"/>
</dbReference>
<dbReference type="PROSITE" id="PS51375">
    <property type="entry name" value="PPR"/>
    <property type="match status" value="7"/>
</dbReference>
<reference evidence="5" key="1">
    <citation type="journal article" date="2017" name="Gigascience">
        <title>The genome draft of coconut (Cocos nucifera).</title>
        <authorList>
            <person name="Xiao Y."/>
            <person name="Xu P."/>
            <person name="Fan H."/>
            <person name="Baudouin L."/>
            <person name="Xia W."/>
            <person name="Bocs S."/>
            <person name="Xu J."/>
            <person name="Li Q."/>
            <person name="Guo A."/>
            <person name="Zhou L."/>
            <person name="Li J."/>
            <person name="Wu Y."/>
            <person name="Ma Z."/>
            <person name="Armero A."/>
            <person name="Issali A.E."/>
            <person name="Liu N."/>
            <person name="Peng M."/>
            <person name="Yang Y."/>
        </authorList>
    </citation>
    <scope>NUCLEOTIDE SEQUENCE</scope>
    <source>
        <tissue evidence="5">Spear leaf of Hainan Tall coconut</tissue>
    </source>
</reference>
<keyword evidence="6" id="KW-1185">Reference proteome</keyword>
<proteinExistence type="inferred from homology"/>
<evidence type="ECO:0000256" key="3">
    <source>
        <dbReference type="PROSITE-ProRule" id="PRU00708"/>
    </source>
</evidence>
<keyword evidence="2" id="KW-0677">Repeat</keyword>
<evidence type="ECO:0000313" key="5">
    <source>
        <dbReference type="EMBL" id="KAG1331692.1"/>
    </source>
</evidence>
<dbReference type="InterPro" id="IPR011990">
    <property type="entry name" value="TPR-like_helical_dom_sf"/>
</dbReference>